<comment type="caution">
    <text evidence="2">The sequence shown here is derived from an EMBL/GenBank/DDBJ whole genome shotgun (WGS) entry which is preliminary data.</text>
</comment>
<dbReference type="STRING" id="328396.RU93_GL002120"/>
<dbReference type="AlphaFoldDB" id="A0A1L8QT27"/>
<evidence type="ECO:0000256" key="1">
    <source>
        <dbReference type="SAM" id="MobiDB-lite"/>
    </source>
</evidence>
<dbReference type="EMBL" id="JXKD01000007">
    <property type="protein sequence ID" value="OJG10604.1"/>
    <property type="molecule type" value="Genomic_DNA"/>
</dbReference>
<sequence length="54" mass="6272">MENINRNDALKFFESMTEKEQNKAIRYLQKIIKKPPDCDSQKSQEVASNEKSPA</sequence>
<evidence type="ECO:0000313" key="3">
    <source>
        <dbReference type="Proteomes" id="UP000182149"/>
    </source>
</evidence>
<proteinExistence type="predicted"/>
<feature type="compositionally biased region" description="Polar residues" evidence="1">
    <location>
        <begin position="43"/>
        <end position="54"/>
    </location>
</feature>
<keyword evidence="3" id="KW-1185">Reference proteome</keyword>
<feature type="region of interest" description="Disordered" evidence="1">
    <location>
        <begin position="35"/>
        <end position="54"/>
    </location>
</feature>
<accession>A0A1L8QT27</accession>
<name>A0A1L8QT27_9ENTE</name>
<protein>
    <submittedName>
        <fullName evidence="2">Uncharacterized protein</fullName>
    </submittedName>
</protein>
<dbReference type="RefSeq" id="WP_169818098.1">
    <property type="nucleotide sequence ID" value="NZ_JBHSHF010000023.1"/>
</dbReference>
<evidence type="ECO:0000313" key="2">
    <source>
        <dbReference type="EMBL" id="OJG10604.1"/>
    </source>
</evidence>
<organism evidence="2 3">
    <name type="scientific">Enterococcus aquimarinus</name>
    <dbReference type="NCBI Taxonomy" id="328396"/>
    <lineage>
        <taxon>Bacteria</taxon>
        <taxon>Bacillati</taxon>
        <taxon>Bacillota</taxon>
        <taxon>Bacilli</taxon>
        <taxon>Lactobacillales</taxon>
        <taxon>Enterococcaceae</taxon>
        <taxon>Enterococcus</taxon>
    </lineage>
</organism>
<gene>
    <name evidence="2" type="ORF">RU93_GL002120</name>
</gene>
<dbReference type="Proteomes" id="UP000182149">
    <property type="component" value="Unassembled WGS sequence"/>
</dbReference>
<reference evidence="2 3" key="1">
    <citation type="submission" date="2014-12" db="EMBL/GenBank/DDBJ databases">
        <title>Draft genome sequences of 29 type strains of Enterococci.</title>
        <authorList>
            <person name="Zhong Z."/>
            <person name="Sun Z."/>
            <person name="Liu W."/>
            <person name="Zhang W."/>
            <person name="Zhang H."/>
        </authorList>
    </citation>
    <scope>NUCLEOTIDE SEQUENCE [LARGE SCALE GENOMIC DNA]</scope>
    <source>
        <strain evidence="2 3">DSM 17690</strain>
    </source>
</reference>